<dbReference type="EMBL" id="CM026427">
    <property type="protein sequence ID" value="KAG0571105.1"/>
    <property type="molecule type" value="Genomic_DNA"/>
</dbReference>
<dbReference type="AlphaFoldDB" id="A0A8T0HJZ3"/>
<reference evidence="1 2" key="1">
    <citation type="submission" date="2020-06" db="EMBL/GenBank/DDBJ databases">
        <title>WGS assembly of Ceratodon purpureus strain R40.</title>
        <authorList>
            <person name="Carey S.B."/>
            <person name="Jenkins J."/>
            <person name="Shu S."/>
            <person name="Lovell J.T."/>
            <person name="Sreedasyam A."/>
            <person name="Maumus F."/>
            <person name="Tiley G.P."/>
            <person name="Fernandez-Pozo N."/>
            <person name="Barry K."/>
            <person name="Chen C."/>
            <person name="Wang M."/>
            <person name="Lipzen A."/>
            <person name="Daum C."/>
            <person name="Saski C.A."/>
            <person name="Payton A.C."/>
            <person name="Mcbreen J.C."/>
            <person name="Conrad R.E."/>
            <person name="Kollar L.M."/>
            <person name="Olsson S."/>
            <person name="Huttunen S."/>
            <person name="Landis J.B."/>
            <person name="Wickett N.J."/>
            <person name="Johnson M.G."/>
            <person name="Rensing S.A."/>
            <person name="Grimwood J."/>
            <person name="Schmutz J."/>
            <person name="Mcdaniel S.F."/>
        </authorList>
    </citation>
    <scope>NUCLEOTIDE SEQUENCE [LARGE SCALE GENOMIC DNA]</scope>
    <source>
        <strain evidence="1 2">R40</strain>
    </source>
</reference>
<dbReference type="Proteomes" id="UP000822688">
    <property type="component" value="Chromosome 6"/>
</dbReference>
<organism evidence="1 2">
    <name type="scientific">Ceratodon purpureus</name>
    <name type="common">Fire moss</name>
    <name type="synonym">Dicranum purpureum</name>
    <dbReference type="NCBI Taxonomy" id="3225"/>
    <lineage>
        <taxon>Eukaryota</taxon>
        <taxon>Viridiplantae</taxon>
        <taxon>Streptophyta</taxon>
        <taxon>Embryophyta</taxon>
        <taxon>Bryophyta</taxon>
        <taxon>Bryophytina</taxon>
        <taxon>Bryopsida</taxon>
        <taxon>Dicranidae</taxon>
        <taxon>Pseudoditrichales</taxon>
        <taxon>Ditrichaceae</taxon>
        <taxon>Ceratodon</taxon>
    </lineage>
</organism>
<sequence length="123" mass="13814">MEDGNLVQLCQSLSAACISISISPSLHLHLSISISITRLPLQVYSQSSSTILGPTVDLQLHARRKDRITYDLFAVRDSGREHSEDAVSFSCLARGLNRGHGDYDEDYVRIMLMLMLMMTSERR</sequence>
<gene>
    <name evidence="1" type="ORF">KC19_6G211600</name>
</gene>
<accession>A0A8T0HJZ3</accession>
<evidence type="ECO:0000313" key="1">
    <source>
        <dbReference type="EMBL" id="KAG0571105.1"/>
    </source>
</evidence>
<name>A0A8T0HJZ3_CERPU</name>
<keyword evidence="2" id="KW-1185">Reference proteome</keyword>
<proteinExistence type="predicted"/>
<protein>
    <submittedName>
        <fullName evidence="1">Uncharacterized protein</fullName>
    </submittedName>
</protein>
<comment type="caution">
    <text evidence="1">The sequence shown here is derived from an EMBL/GenBank/DDBJ whole genome shotgun (WGS) entry which is preliminary data.</text>
</comment>
<evidence type="ECO:0000313" key="2">
    <source>
        <dbReference type="Proteomes" id="UP000822688"/>
    </source>
</evidence>